<dbReference type="EMBL" id="JBHRVU010000004">
    <property type="protein sequence ID" value="MFC3440748.1"/>
    <property type="molecule type" value="Genomic_DNA"/>
</dbReference>
<dbReference type="InterPro" id="IPR050557">
    <property type="entry name" value="RTX_toxin/Mannuronan_C5-epim"/>
</dbReference>
<proteinExistence type="predicted"/>
<dbReference type="Gene3D" id="2.150.10.10">
    <property type="entry name" value="Serralysin-like metalloprotease, C-terminal"/>
    <property type="match status" value="4"/>
</dbReference>
<evidence type="ECO:0000256" key="1">
    <source>
        <dbReference type="ARBA" id="ARBA00004613"/>
    </source>
</evidence>
<sequence>MATITGTTGNDRLTGTSGDDVFHPLSGQDSVNGGNGSDRLIVDYSVFRAYSHQQASIVRLNADGLIGTIRSGVSNDNVAFSRIEALDVRLGVDNDYFWFRADVAVAGIAMAVDAGGGQDWLILELAPVGSVTFAVDAAGIATSSFGGRFTAFEHFDLTLGNGNHRITTGAGDDRVLLSSGASRVNAGAGNDTIITSGGRDTINGGAGYDSWFIRLGGTKAAATLTVNGKTGDAEIAGMATAFNIEHIDASLGSGADSITLTDVYGADIRAGAGADQFILRRPHSVEIDGGSGIDTARITMSGTVRYFESELTSNGAGGFDGNLSFYNGVALTSIERLIVTLSDGDDIIDVDGDALARGAILTLNGGVGQDILVLDLSALASVTLTPTADGMLQLLGSSFSGFESLSLTGTAGNDRLGAIAGGSYLDGAAGNDMLIGGTGNDMLLGGAGDDRLYGMGGRNELYGGEGNDSYYIDNSDYSTLIYENFGEGQDTLFASVSMGLSENVERLYLTGTADIAGTGTDDDNMLVGNVGDNRLQGLGGSDVINGGAGMDILIGGAGADTLTGGAGVDLFWFQTLGSAAERDIITDFAPGSDALVFVPDDFPGLSALPANHAIPASAFVAGTAAATADQRFIYDEASGSLYYDSDGVGGAGQTLVAVLTNLPHLTAGDIFIA</sequence>
<protein>
    <submittedName>
        <fullName evidence="3">Calcium-binding protein</fullName>
    </submittedName>
</protein>
<dbReference type="InterPro" id="IPR001343">
    <property type="entry name" value="Hemolysn_Ca-bd"/>
</dbReference>
<gene>
    <name evidence="3" type="ORF">ACFOKF_05960</name>
</gene>
<dbReference type="InterPro" id="IPR011049">
    <property type="entry name" value="Serralysin-like_metalloprot_C"/>
</dbReference>
<dbReference type="PROSITE" id="PS00330">
    <property type="entry name" value="HEMOLYSIN_CALCIUM"/>
    <property type="match status" value="4"/>
</dbReference>
<dbReference type="RefSeq" id="WP_380793973.1">
    <property type="nucleotide sequence ID" value="NZ_JBHRVU010000004.1"/>
</dbReference>
<evidence type="ECO:0000313" key="4">
    <source>
        <dbReference type="Proteomes" id="UP001595681"/>
    </source>
</evidence>
<dbReference type="PRINTS" id="PR00313">
    <property type="entry name" value="CABNDNGRPT"/>
</dbReference>
<evidence type="ECO:0000313" key="3">
    <source>
        <dbReference type="EMBL" id="MFC3440748.1"/>
    </source>
</evidence>
<comment type="subcellular location">
    <subcellularLocation>
        <location evidence="1">Secreted</location>
    </subcellularLocation>
</comment>
<comment type="caution">
    <text evidence="3">The sequence shown here is derived from an EMBL/GenBank/DDBJ whole genome shotgun (WGS) entry which is preliminary data.</text>
</comment>
<reference evidence="4" key="1">
    <citation type="journal article" date="2019" name="Int. J. Syst. Evol. Microbiol.">
        <title>The Global Catalogue of Microorganisms (GCM) 10K type strain sequencing project: providing services to taxonomists for standard genome sequencing and annotation.</title>
        <authorList>
            <consortium name="The Broad Institute Genomics Platform"/>
            <consortium name="The Broad Institute Genome Sequencing Center for Infectious Disease"/>
            <person name="Wu L."/>
            <person name="Ma J."/>
        </authorList>
    </citation>
    <scope>NUCLEOTIDE SEQUENCE [LARGE SCALE GENOMIC DNA]</scope>
    <source>
        <strain evidence="4">CCM 7491</strain>
    </source>
</reference>
<dbReference type="PANTHER" id="PTHR38340:SF1">
    <property type="entry name" value="S-LAYER PROTEIN"/>
    <property type="match status" value="1"/>
</dbReference>
<dbReference type="Proteomes" id="UP001595681">
    <property type="component" value="Unassembled WGS sequence"/>
</dbReference>
<evidence type="ECO:0000256" key="2">
    <source>
        <dbReference type="ARBA" id="ARBA00022525"/>
    </source>
</evidence>
<accession>A0ABV7NB74</accession>
<keyword evidence="2" id="KW-0964">Secreted</keyword>
<dbReference type="PANTHER" id="PTHR38340">
    <property type="entry name" value="S-LAYER PROTEIN"/>
    <property type="match status" value="1"/>
</dbReference>
<dbReference type="InterPro" id="IPR018511">
    <property type="entry name" value="Hemolysin-typ_Ca-bd_CS"/>
</dbReference>
<name>A0ABV7NB74_9SPHN</name>
<dbReference type="SUPFAM" id="SSF51120">
    <property type="entry name" value="beta-Roll"/>
    <property type="match status" value="3"/>
</dbReference>
<dbReference type="Pfam" id="PF00353">
    <property type="entry name" value="HemolysinCabind"/>
    <property type="match status" value="4"/>
</dbReference>
<organism evidence="3 4">
    <name type="scientific">Sphingobium rhizovicinum</name>
    <dbReference type="NCBI Taxonomy" id="432308"/>
    <lineage>
        <taxon>Bacteria</taxon>
        <taxon>Pseudomonadati</taxon>
        <taxon>Pseudomonadota</taxon>
        <taxon>Alphaproteobacteria</taxon>
        <taxon>Sphingomonadales</taxon>
        <taxon>Sphingomonadaceae</taxon>
        <taxon>Sphingobium</taxon>
    </lineage>
</organism>
<keyword evidence="4" id="KW-1185">Reference proteome</keyword>